<feature type="compositionally biased region" description="Low complexity" evidence="1">
    <location>
        <begin position="43"/>
        <end position="52"/>
    </location>
</feature>
<gene>
    <name evidence="2" type="ORF">R3W88_024651</name>
</gene>
<proteinExistence type="predicted"/>
<feature type="region of interest" description="Disordered" evidence="1">
    <location>
        <begin position="29"/>
        <end position="75"/>
    </location>
</feature>
<dbReference type="AlphaFoldDB" id="A0AAV9M0S9"/>
<organism evidence="2 3">
    <name type="scientific">Solanum pinnatisectum</name>
    <name type="common">tansyleaf nightshade</name>
    <dbReference type="NCBI Taxonomy" id="50273"/>
    <lineage>
        <taxon>Eukaryota</taxon>
        <taxon>Viridiplantae</taxon>
        <taxon>Streptophyta</taxon>
        <taxon>Embryophyta</taxon>
        <taxon>Tracheophyta</taxon>
        <taxon>Spermatophyta</taxon>
        <taxon>Magnoliopsida</taxon>
        <taxon>eudicotyledons</taxon>
        <taxon>Gunneridae</taxon>
        <taxon>Pentapetalae</taxon>
        <taxon>asterids</taxon>
        <taxon>lamiids</taxon>
        <taxon>Solanales</taxon>
        <taxon>Solanaceae</taxon>
        <taxon>Solanoideae</taxon>
        <taxon>Solaneae</taxon>
        <taxon>Solanum</taxon>
    </lineage>
</organism>
<dbReference type="Proteomes" id="UP001311915">
    <property type="component" value="Unassembled WGS sequence"/>
</dbReference>
<comment type="caution">
    <text evidence="2">The sequence shown here is derived from an EMBL/GenBank/DDBJ whole genome shotgun (WGS) entry which is preliminary data.</text>
</comment>
<reference evidence="2 3" key="1">
    <citation type="submission" date="2023-10" db="EMBL/GenBank/DDBJ databases">
        <title>Genome-Wide Identification Analysis in wild type Solanum Pinnatisectum Reveals Some Genes Defensing Phytophthora Infestans.</title>
        <authorList>
            <person name="Sun C."/>
        </authorList>
    </citation>
    <scope>NUCLEOTIDE SEQUENCE [LARGE SCALE GENOMIC DNA]</scope>
    <source>
        <strain evidence="2">LQN</strain>
        <tissue evidence="2">Leaf</tissue>
    </source>
</reference>
<evidence type="ECO:0000313" key="2">
    <source>
        <dbReference type="EMBL" id="KAK4731663.1"/>
    </source>
</evidence>
<evidence type="ECO:0000313" key="3">
    <source>
        <dbReference type="Proteomes" id="UP001311915"/>
    </source>
</evidence>
<dbReference type="EMBL" id="JAWPEI010000003">
    <property type="protein sequence ID" value="KAK4731663.1"/>
    <property type="molecule type" value="Genomic_DNA"/>
</dbReference>
<protein>
    <submittedName>
        <fullName evidence="2">Uncharacterized protein</fullName>
    </submittedName>
</protein>
<name>A0AAV9M0S9_9SOLN</name>
<sequence>MSSIASDPCDHDMGDYDCDDEGYGCENNGDYGGYDNRHDQEPNGNESYYFGGEYEENGEHSSYGEDGEEASYGSSYGDKGACERFYSYSESEDGSYDDAGTCYTSHSQDEGKVRYNTLLYKKYEEHASKACEDSYSYSCANPYPLLKNCQKKTAKATDCVTFLVKIDKKATQSLLSLFSPTLFKK</sequence>
<keyword evidence="3" id="KW-1185">Reference proteome</keyword>
<accession>A0AAV9M0S9</accession>
<evidence type="ECO:0000256" key="1">
    <source>
        <dbReference type="SAM" id="MobiDB-lite"/>
    </source>
</evidence>